<evidence type="ECO:0000256" key="3">
    <source>
        <dbReference type="ARBA" id="ARBA00022448"/>
    </source>
</evidence>
<dbReference type="PANTHER" id="PTHR45008">
    <property type="entry name" value="PTS SYSTEM GLUCOSE-SPECIFIC EIIA COMPONENT"/>
    <property type="match status" value="1"/>
</dbReference>
<dbReference type="EMBL" id="JXKD01000012">
    <property type="protein sequence ID" value="OJG09876.1"/>
    <property type="molecule type" value="Genomic_DNA"/>
</dbReference>
<dbReference type="STRING" id="328396.RU93_GL000515"/>
<dbReference type="NCBIfam" id="TIGR00830">
    <property type="entry name" value="PTBA"/>
    <property type="match status" value="1"/>
</dbReference>
<dbReference type="PANTHER" id="PTHR45008:SF1">
    <property type="entry name" value="PTS SYSTEM GLUCOSE-SPECIFIC EIIA COMPONENT"/>
    <property type="match status" value="1"/>
</dbReference>
<name>A0A1L8QR06_9ENTE</name>
<dbReference type="AlphaFoldDB" id="A0A1L8QR06"/>
<evidence type="ECO:0000256" key="1">
    <source>
        <dbReference type="ARBA" id="ARBA00004496"/>
    </source>
</evidence>
<keyword evidence="3" id="KW-0813">Transport</keyword>
<keyword evidence="5" id="KW-0808">Transferase</keyword>
<dbReference type="Gene3D" id="2.70.70.10">
    <property type="entry name" value="Glucose Permease (Domain IIA)"/>
    <property type="match status" value="1"/>
</dbReference>
<dbReference type="InterPro" id="IPR050890">
    <property type="entry name" value="PTS_EIIA_component"/>
</dbReference>
<evidence type="ECO:0000313" key="10">
    <source>
        <dbReference type="Proteomes" id="UP000182149"/>
    </source>
</evidence>
<dbReference type="GO" id="GO:0005737">
    <property type="term" value="C:cytoplasm"/>
    <property type="evidence" value="ECO:0007669"/>
    <property type="project" value="UniProtKB-SubCell"/>
</dbReference>
<dbReference type="SUPFAM" id="SSF51261">
    <property type="entry name" value="Duplicated hybrid motif"/>
    <property type="match status" value="1"/>
</dbReference>
<evidence type="ECO:0000256" key="6">
    <source>
        <dbReference type="ARBA" id="ARBA00022683"/>
    </source>
</evidence>
<dbReference type="Pfam" id="PF00358">
    <property type="entry name" value="PTS_EIIA_1"/>
    <property type="match status" value="1"/>
</dbReference>
<evidence type="ECO:0000256" key="4">
    <source>
        <dbReference type="ARBA" id="ARBA00022597"/>
    </source>
</evidence>
<keyword evidence="7" id="KW-0418">Kinase</keyword>
<dbReference type="GO" id="GO:0016301">
    <property type="term" value="F:kinase activity"/>
    <property type="evidence" value="ECO:0007669"/>
    <property type="project" value="UniProtKB-KW"/>
</dbReference>
<evidence type="ECO:0000256" key="2">
    <source>
        <dbReference type="ARBA" id="ARBA00004651"/>
    </source>
</evidence>
<keyword evidence="4" id="KW-0762">Sugar transport</keyword>
<organism evidence="9 10">
    <name type="scientific">Enterococcus aquimarinus</name>
    <dbReference type="NCBI Taxonomy" id="328396"/>
    <lineage>
        <taxon>Bacteria</taxon>
        <taxon>Bacillati</taxon>
        <taxon>Bacillota</taxon>
        <taxon>Bacilli</taxon>
        <taxon>Lactobacillales</taxon>
        <taxon>Enterococcaceae</taxon>
        <taxon>Enterococcus</taxon>
    </lineage>
</organism>
<evidence type="ECO:0000259" key="8">
    <source>
        <dbReference type="PROSITE" id="PS51093"/>
    </source>
</evidence>
<dbReference type="PROSITE" id="PS51093">
    <property type="entry name" value="PTS_EIIA_TYPE_1"/>
    <property type="match status" value="1"/>
</dbReference>
<proteinExistence type="predicted"/>
<sequence>MPFFILFGKKKRGMHMFLLKKKKAVFVSPVSGVLVPIEECNDPVFSQKLMGEGVAIYPEANQIFSPCDGEVTLVSDTKHALGLKSKEGIEVLIHIGIDTVKRGGRGFETNVMKGQKVKKGDLLINFDKEGMKEEGVDLTTFLVYLNLQNNKIEHIQTSGRVLGGKDDVTVLNMD</sequence>
<evidence type="ECO:0000313" key="9">
    <source>
        <dbReference type="EMBL" id="OJG09876.1"/>
    </source>
</evidence>
<comment type="subcellular location">
    <subcellularLocation>
        <location evidence="2">Cell membrane</location>
        <topology evidence="2">Multi-pass membrane protein</topology>
    </subcellularLocation>
    <subcellularLocation>
        <location evidence="1">Cytoplasm</location>
    </subcellularLocation>
</comment>
<feature type="domain" description="PTS EIIA type-1" evidence="8">
    <location>
        <begin position="42"/>
        <end position="146"/>
    </location>
</feature>
<protein>
    <submittedName>
        <fullName evidence="9">PTS system glucose subfamily IIA subunit</fullName>
    </submittedName>
</protein>
<evidence type="ECO:0000256" key="7">
    <source>
        <dbReference type="ARBA" id="ARBA00022777"/>
    </source>
</evidence>
<dbReference type="PROSITE" id="PS00371">
    <property type="entry name" value="PTS_EIIA_TYPE_1_HIS"/>
    <property type="match status" value="1"/>
</dbReference>
<dbReference type="InterPro" id="IPR001127">
    <property type="entry name" value="PTS_EIIA_1_perm"/>
</dbReference>
<dbReference type="GO" id="GO:0009401">
    <property type="term" value="P:phosphoenolpyruvate-dependent sugar phosphotransferase system"/>
    <property type="evidence" value="ECO:0007669"/>
    <property type="project" value="UniProtKB-KW"/>
</dbReference>
<evidence type="ECO:0000256" key="5">
    <source>
        <dbReference type="ARBA" id="ARBA00022679"/>
    </source>
</evidence>
<dbReference type="InterPro" id="IPR011055">
    <property type="entry name" value="Dup_hybrid_motif"/>
</dbReference>
<keyword evidence="10" id="KW-1185">Reference proteome</keyword>
<accession>A0A1L8QR06</accession>
<reference evidence="9 10" key="1">
    <citation type="submission" date="2014-12" db="EMBL/GenBank/DDBJ databases">
        <title>Draft genome sequences of 29 type strains of Enterococci.</title>
        <authorList>
            <person name="Zhong Z."/>
            <person name="Sun Z."/>
            <person name="Liu W."/>
            <person name="Zhang W."/>
            <person name="Zhang H."/>
        </authorList>
    </citation>
    <scope>NUCLEOTIDE SEQUENCE [LARGE SCALE GENOMIC DNA]</scope>
    <source>
        <strain evidence="9 10">DSM 17690</strain>
    </source>
</reference>
<dbReference type="FunFam" id="2.70.70.10:FF:000001">
    <property type="entry name" value="PTS system glucose-specific IIA component"/>
    <property type="match status" value="1"/>
</dbReference>
<comment type="caution">
    <text evidence="9">The sequence shown here is derived from an EMBL/GenBank/DDBJ whole genome shotgun (WGS) entry which is preliminary data.</text>
</comment>
<dbReference type="GO" id="GO:0005886">
    <property type="term" value="C:plasma membrane"/>
    <property type="evidence" value="ECO:0007669"/>
    <property type="project" value="UniProtKB-SubCell"/>
</dbReference>
<dbReference type="Proteomes" id="UP000182149">
    <property type="component" value="Unassembled WGS sequence"/>
</dbReference>
<gene>
    <name evidence="9" type="ORF">RU93_GL000515</name>
</gene>
<keyword evidence="6" id="KW-0598">Phosphotransferase system</keyword>